<evidence type="ECO:0000313" key="3">
    <source>
        <dbReference type="EMBL" id="CAB4932741.1"/>
    </source>
</evidence>
<evidence type="ECO:0000313" key="4">
    <source>
        <dbReference type="EMBL" id="CAB5034026.1"/>
    </source>
</evidence>
<dbReference type="GO" id="GO:0017057">
    <property type="term" value="F:6-phosphogluconolactonase activity"/>
    <property type="evidence" value="ECO:0007669"/>
    <property type="project" value="InterPro"/>
</dbReference>
<dbReference type="InterPro" id="IPR005900">
    <property type="entry name" value="6-phosphogluconolactonase_DevB"/>
</dbReference>
<dbReference type="AlphaFoldDB" id="A0A6J7RZ97"/>
<evidence type="ECO:0000259" key="2">
    <source>
        <dbReference type="Pfam" id="PF01182"/>
    </source>
</evidence>
<accession>A0A6J7RZ97</accession>
<name>A0A6J7RZ97_9ZZZZ</name>
<dbReference type="GO" id="GO:0006098">
    <property type="term" value="P:pentose-phosphate shunt"/>
    <property type="evidence" value="ECO:0007669"/>
    <property type="project" value="InterPro"/>
</dbReference>
<dbReference type="InterPro" id="IPR037171">
    <property type="entry name" value="NagB/RpiA_transferase-like"/>
</dbReference>
<dbReference type="GO" id="GO:0005975">
    <property type="term" value="P:carbohydrate metabolic process"/>
    <property type="evidence" value="ECO:0007669"/>
    <property type="project" value="InterPro"/>
</dbReference>
<reference evidence="4" key="1">
    <citation type="submission" date="2020-05" db="EMBL/GenBank/DDBJ databases">
        <authorList>
            <person name="Chiriac C."/>
            <person name="Salcher M."/>
            <person name="Ghai R."/>
            <person name="Kavagutti S V."/>
        </authorList>
    </citation>
    <scope>NUCLEOTIDE SEQUENCE</scope>
</reference>
<dbReference type="SUPFAM" id="SSF100950">
    <property type="entry name" value="NagB/RpiA/CoA transferase-like"/>
    <property type="match status" value="1"/>
</dbReference>
<dbReference type="CDD" id="cd01400">
    <property type="entry name" value="6PGL"/>
    <property type="match status" value="1"/>
</dbReference>
<dbReference type="InterPro" id="IPR039104">
    <property type="entry name" value="6PGL"/>
</dbReference>
<dbReference type="Pfam" id="PF01182">
    <property type="entry name" value="Glucosamine_iso"/>
    <property type="match status" value="1"/>
</dbReference>
<dbReference type="EMBL" id="CAFBPU010000025">
    <property type="protein sequence ID" value="CAB5034026.1"/>
    <property type="molecule type" value="Genomic_DNA"/>
</dbReference>
<sequence>MSTPEVLVQHDRDALAASVAARLVTVIVEAQSDRGHVHLCLAGGGIITRCLSALRASPACDSVDWSSVHVWWADERFLPEGDAERNETSARLALLDSVPLDPAHVHPMPAEDGRRGVDEAASHYSQTLLRESRQDDHAAVPSFDITLLGIGEDAHVASLFPQSPAVHEAERWVVGVHGAPKPPAARISLTLRALAASQEIWLIASGAAKADAVRLALSPAGSVQVPAAGARGRERTLLLLDADAASALPAEMGRPASP</sequence>
<dbReference type="EMBL" id="CAFBND010000014">
    <property type="protein sequence ID" value="CAB4932741.1"/>
    <property type="molecule type" value="Genomic_DNA"/>
</dbReference>
<dbReference type="PANTHER" id="PTHR11054">
    <property type="entry name" value="6-PHOSPHOGLUCONOLACTONASE"/>
    <property type="match status" value="1"/>
</dbReference>
<protein>
    <submittedName>
        <fullName evidence="4">Unannotated protein</fullName>
    </submittedName>
</protein>
<dbReference type="PANTHER" id="PTHR11054:SF0">
    <property type="entry name" value="6-PHOSPHOGLUCONOLACTONASE"/>
    <property type="match status" value="1"/>
</dbReference>
<dbReference type="InterPro" id="IPR006148">
    <property type="entry name" value="Glc/Gal-6P_isomerase"/>
</dbReference>
<dbReference type="NCBIfam" id="TIGR01198">
    <property type="entry name" value="pgl"/>
    <property type="match status" value="1"/>
</dbReference>
<dbReference type="Gene3D" id="3.40.50.1360">
    <property type="match status" value="1"/>
</dbReference>
<evidence type="ECO:0000256" key="1">
    <source>
        <dbReference type="ARBA" id="ARBA00010662"/>
    </source>
</evidence>
<proteinExistence type="inferred from homology"/>
<organism evidence="4">
    <name type="scientific">freshwater metagenome</name>
    <dbReference type="NCBI Taxonomy" id="449393"/>
    <lineage>
        <taxon>unclassified sequences</taxon>
        <taxon>metagenomes</taxon>
        <taxon>ecological metagenomes</taxon>
    </lineage>
</organism>
<gene>
    <name evidence="3" type="ORF">UFOPK3752_00540</name>
    <name evidence="4" type="ORF">UFOPK4150_01306</name>
</gene>
<feature type="domain" description="Glucosamine/galactosamine-6-phosphate isomerase" evidence="2">
    <location>
        <begin position="11"/>
        <end position="236"/>
    </location>
</feature>
<comment type="similarity">
    <text evidence="1">Belongs to the glucosamine/galactosamine-6-phosphate isomerase family. 6-phosphogluconolactonase subfamily.</text>
</comment>